<protein>
    <submittedName>
        <fullName evidence="1">Uncharacterized protein</fullName>
    </submittedName>
</protein>
<accession>A0ABY4GYW6</accession>
<sequence length="73" mass="8315">MKCIGCQKQPHELSEYVQQATVHEMSPVEYVRMDEGTYDIKTDMFCCTGCYVQLGLPLNTQLIGMYQHAAEAH</sequence>
<keyword evidence="2" id="KW-1185">Reference proteome</keyword>
<evidence type="ECO:0000313" key="1">
    <source>
        <dbReference type="EMBL" id="UOQ93386.1"/>
    </source>
</evidence>
<dbReference type="Proteomes" id="UP000831880">
    <property type="component" value="Chromosome"/>
</dbReference>
<organism evidence="1 2">
    <name type="scientific">Halobacillus shinanisalinarum</name>
    <dbReference type="NCBI Taxonomy" id="2932258"/>
    <lineage>
        <taxon>Bacteria</taxon>
        <taxon>Bacillati</taxon>
        <taxon>Bacillota</taxon>
        <taxon>Bacilli</taxon>
        <taxon>Bacillales</taxon>
        <taxon>Bacillaceae</taxon>
        <taxon>Halobacillus</taxon>
    </lineage>
</organism>
<evidence type="ECO:0000313" key="2">
    <source>
        <dbReference type="Proteomes" id="UP000831880"/>
    </source>
</evidence>
<name>A0ABY4GYW6_9BACI</name>
<proteinExistence type="predicted"/>
<dbReference type="EMBL" id="CP095074">
    <property type="protein sequence ID" value="UOQ93386.1"/>
    <property type="molecule type" value="Genomic_DNA"/>
</dbReference>
<reference evidence="1 2" key="1">
    <citation type="submission" date="2022-04" db="EMBL/GenBank/DDBJ databases">
        <title>Halobacillus sp. isolated from saltern.</title>
        <authorList>
            <person name="Won M."/>
            <person name="Lee C.-M."/>
            <person name="Woen H.-Y."/>
            <person name="Kwon S.-W."/>
        </authorList>
    </citation>
    <scope>NUCLEOTIDE SEQUENCE [LARGE SCALE GENOMIC DNA]</scope>
    <source>
        <strain evidence="1 2">SSTM10-2</strain>
    </source>
</reference>
<dbReference type="RefSeq" id="WP_244752986.1">
    <property type="nucleotide sequence ID" value="NZ_CP095074.1"/>
</dbReference>
<gene>
    <name evidence="1" type="ORF">MUO14_23955</name>
</gene>